<keyword evidence="15" id="KW-1185">Reference proteome</keyword>
<evidence type="ECO:0000256" key="4">
    <source>
        <dbReference type="ARBA" id="ARBA00022723"/>
    </source>
</evidence>
<evidence type="ECO:0000256" key="7">
    <source>
        <dbReference type="ARBA" id="ARBA00023211"/>
    </source>
</evidence>
<dbReference type="InterPro" id="IPR033716">
    <property type="entry name" value="Nudt17_dom"/>
</dbReference>
<evidence type="ECO:0000313" key="15">
    <source>
        <dbReference type="Proteomes" id="UP000241769"/>
    </source>
</evidence>
<comment type="caution">
    <text evidence="14">The sequence shown here is derived from an EMBL/GenBank/DDBJ whole genome shotgun (WGS) entry which is preliminary data.</text>
</comment>
<dbReference type="GO" id="GO:0019677">
    <property type="term" value="P:NAD+ catabolic process"/>
    <property type="evidence" value="ECO:0007669"/>
    <property type="project" value="TreeGrafter"/>
</dbReference>
<evidence type="ECO:0000259" key="13">
    <source>
        <dbReference type="PROSITE" id="PS51462"/>
    </source>
</evidence>
<dbReference type="Gene3D" id="3.90.79.10">
    <property type="entry name" value="Nucleoside Triphosphate Pyrophosphohydrolase"/>
    <property type="match status" value="1"/>
</dbReference>
<comment type="function">
    <text evidence="10">Acts as a decapping enzyme capable of hydrolyzing monomethylated capped RNAs (in vitro). Hydrolyzes monomethylated capped RNA after alpha and beta phosphates to form N(7)-methyl-GDP. Shows low activity towards unmethylated capped RNA.</text>
</comment>
<comment type="cofactor">
    <cofactor evidence="2">
        <name>Mg(2+)</name>
        <dbReference type="ChEBI" id="CHEBI:18420"/>
    </cofactor>
</comment>
<evidence type="ECO:0000256" key="5">
    <source>
        <dbReference type="ARBA" id="ARBA00022801"/>
    </source>
</evidence>
<dbReference type="GO" id="GO:0005829">
    <property type="term" value="C:cytosol"/>
    <property type="evidence" value="ECO:0007669"/>
    <property type="project" value="TreeGrafter"/>
</dbReference>
<dbReference type="PANTHER" id="PTHR42904:SF1">
    <property type="entry name" value="NUCLEOSIDE DIPHOSPHATE-LINKED MOIETY X MOTIF 17"/>
    <property type="match status" value="1"/>
</dbReference>
<dbReference type="Proteomes" id="UP000241769">
    <property type="component" value="Unassembled WGS sequence"/>
</dbReference>
<gene>
    <name evidence="14" type="ORF">PROFUN_15555</name>
</gene>
<evidence type="ECO:0000256" key="6">
    <source>
        <dbReference type="ARBA" id="ARBA00022842"/>
    </source>
</evidence>
<dbReference type="InterPro" id="IPR050241">
    <property type="entry name" value="NAD-cap_RNA_hydrolase_NudC"/>
</dbReference>
<name>A0A2P6MVD7_9EUKA</name>
<dbReference type="GO" id="GO:0140933">
    <property type="term" value="F:5'-(N(7)-methylguanosine 5'-triphospho)-[mRNA] hydrolase activity"/>
    <property type="evidence" value="ECO:0007669"/>
    <property type="project" value="UniProtKB-EC"/>
</dbReference>
<evidence type="ECO:0000256" key="3">
    <source>
        <dbReference type="ARBA" id="ARBA00005582"/>
    </source>
</evidence>
<comment type="similarity">
    <text evidence="3">Belongs to the Nudix hydrolase family.</text>
</comment>
<dbReference type="SUPFAM" id="SSF55811">
    <property type="entry name" value="Nudix"/>
    <property type="match status" value="1"/>
</dbReference>
<organism evidence="14 15">
    <name type="scientific">Planoprotostelium fungivorum</name>
    <dbReference type="NCBI Taxonomy" id="1890364"/>
    <lineage>
        <taxon>Eukaryota</taxon>
        <taxon>Amoebozoa</taxon>
        <taxon>Evosea</taxon>
        <taxon>Variosea</taxon>
        <taxon>Cavosteliida</taxon>
        <taxon>Cavosteliaceae</taxon>
        <taxon>Planoprotostelium</taxon>
    </lineage>
</organism>
<evidence type="ECO:0000256" key="2">
    <source>
        <dbReference type="ARBA" id="ARBA00001946"/>
    </source>
</evidence>
<proteinExistence type="inferred from homology"/>
<dbReference type="GO" id="GO:0046872">
    <property type="term" value="F:metal ion binding"/>
    <property type="evidence" value="ECO:0007669"/>
    <property type="project" value="UniProtKB-KW"/>
</dbReference>
<dbReference type="CDD" id="cd04694">
    <property type="entry name" value="NUDIX_Nudt17"/>
    <property type="match status" value="1"/>
</dbReference>
<dbReference type="InterPro" id="IPR020476">
    <property type="entry name" value="Nudix_hydrolase"/>
</dbReference>
<sequence length="283" mass="32158">MKVVIRSEDGGEICHPFSTCTLHLFGVTEEDEVPVSIQYGQSGLIIGRPGEGEEHAVLEHAHECPFRFISEEFRNQVDEIKQDVRIGVAVVLENQHGQIFTTRRADHMRTFPRGWVLPGGHIEEGETLKRAGAREVHEETGIKVEESQLSPLALYESVFPVHLQVGQPKRHHIVIYFYAKIHMDEHATLNLDPQEVGAAGWLDMEQLKKVFRCDVPQSGKFSALVRRGEEWSEEELPIESLQAIPDENGRLQNERLTTGTRVAIRRWMRMKGVEPAEMCSPKL</sequence>
<evidence type="ECO:0000256" key="11">
    <source>
        <dbReference type="ARBA" id="ARBA00093621"/>
    </source>
</evidence>
<evidence type="ECO:0000256" key="12">
    <source>
        <dbReference type="ARBA" id="ARBA00093663"/>
    </source>
</evidence>
<dbReference type="InParanoid" id="A0A2P6MVD7"/>
<accession>A0A2P6MVD7</accession>
<dbReference type="Pfam" id="PF00293">
    <property type="entry name" value="NUDIX"/>
    <property type="match status" value="1"/>
</dbReference>
<keyword evidence="7" id="KW-0464">Manganese</keyword>
<dbReference type="GO" id="GO:0035529">
    <property type="term" value="F:NADH pyrophosphatase activity"/>
    <property type="evidence" value="ECO:0007669"/>
    <property type="project" value="TreeGrafter"/>
</dbReference>
<dbReference type="InterPro" id="IPR000086">
    <property type="entry name" value="NUDIX_hydrolase_dom"/>
</dbReference>
<evidence type="ECO:0000256" key="10">
    <source>
        <dbReference type="ARBA" id="ARBA00093415"/>
    </source>
</evidence>
<dbReference type="PANTHER" id="PTHR42904">
    <property type="entry name" value="NUDIX HYDROLASE, NUDC SUBFAMILY"/>
    <property type="match status" value="1"/>
</dbReference>
<evidence type="ECO:0000256" key="9">
    <source>
        <dbReference type="ARBA" id="ARBA00093205"/>
    </source>
</evidence>
<reference evidence="14 15" key="1">
    <citation type="journal article" date="2018" name="Genome Biol. Evol.">
        <title>Multiple Roots of Fruiting Body Formation in Amoebozoa.</title>
        <authorList>
            <person name="Hillmann F."/>
            <person name="Forbes G."/>
            <person name="Novohradska S."/>
            <person name="Ferling I."/>
            <person name="Riege K."/>
            <person name="Groth M."/>
            <person name="Westermann M."/>
            <person name="Marz M."/>
            <person name="Spaller T."/>
            <person name="Winckler T."/>
            <person name="Schaap P."/>
            <person name="Glockner G."/>
        </authorList>
    </citation>
    <scope>NUCLEOTIDE SEQUENCE [LARGE SCALE GENOMIC DNA]</scope>
    <source>
        <strain evidence="14 15">Jena</strain>
    </source>
</reference>
<keyword evidence="5" id="KW-0378">Hydrolase</keyword>
<dbReference type="OrthoDB" id="20284at2759"/>
<keyword evidence="6" id="KW-0460">Magnesium</keyword>
<dbReference type="PRINTS" id="PR00502">
    <property type="entry name" value="NUDIXFAMILY"/>
</dbReference>
<evidence type="ECO:0000313" key="14">
    <source>
        <dbReference type="EMBL" id="PRP75669.1"/>
    </source>
</evidence>
<keyword evidence="4" id="KW-0479">Metal-binding</keyword>
<evidence type="ECO:0000256" key="1">
    <source>
        <dbReference type="ARBA" id="ARBA00001936"/>
    </source>
</evidence>
<dbReference type="PROSITE" id="PS51462">
    <property type="entry name" value="NUDIX"/>
    <property type="match status" value="1"/>
</dbReference>
<dbReference type="AlphaFoldDB" id="A0A2P6MVD7"/>
<dbReference type="InterPro" id="IPR015797">
    <property type="entry name" value="NUDIX_hydrolase-like_dom_sf"/>
</dbReference>
<dbReference type="EMBL" id="MDYQ01000370">
    <property type="protein sequence ID" value="PRP75669.1"/>
    <property type="molecule type" value="Genomic_DNA"/>
</dbReference>
<comment type="cofactor">
    <cofactor evidence="1">
        <name>Mn(2+)</name>
        <dbReference type="ChEBI" id="CHEBI:29035"/>
    </cofactor>
</comment>
<protein>
    <recommendedName>
        <fullName evidence="11">m7GpppN-mRNA hydrolase NUDT17</fullName>
        <ecNumber evidence="8">3.6.1.62</ecNumber>
    </recommendedName>
    <alternativeName>
        <fullName evidence="12">Nucleoside diphosphate-linked moiety X motif 17</fullName>
    </alternativeName>
</protein>
<dbReference type="GO" id="GO:0005777">
    <property type="term" value="C:peroxisome"/>
    <property type="evidence" value="ECO:0007669"/>
    <property type="project" value="TreeGrafter"/>
</dbReference>
<comment type="catalytic activity">
    <reaction evidence="9">
        <text>a 5'-end (N(7)-methyl 5'-triphosphoguanosine)-ribonucleoside in mRNA + H2O = N(7)-methyl-GDP + a 5'-end phospho-ribonucleoside in mRNA + 2 H(+)</text>
        <dbReference type="Rhea" id="RHEA:67484"/>
        <dbReference type="Rhea" id="RHEA-COMP:15692"/>
        <dbReference type="Rhea" id="RHEA-COMP:17167"/>
        <dbReference type="ChEBI" id="CHEBI:15377"/>
        <dbReference type="ChEBI" id="CHEBI:15378"/>
        <dbReference type="ChEBI" id="CHEBI:63714"/>
        <dbReference type="ChEBI" id="CHEBI:138282"/>
        <dbReference type="ChEBI" id="CHEBI:156461"/>
        <dbReference type="EC" id="3.6.1.62"/>
    </reaction>
</comment>
<evidence type="ECO:0000256" key="8">
    <source>
        <dbReference type="ARBA" id="ARBA00026102"/>
    </source>
</evidence>
<dbReference type="EC" id="3.6.1.62" evidence="8"/>
<dbReference type="GO" id="GO:0006742">
    <property type="term" value="P:NADP+ catabolic process"/>
    <property type="evidence" value="ECO:0007669"/>
    <property type="project" value="TreeGrafter"/>
</dbReference>
<feature type="domain" description="Nudix hydrolase" evidence="13">
    <location>
        <begin position="83"/>
        <end position="227"/>
    </location>
</feature>